<dbReference type="Proteomes" id="UP001273166">
    <property type="component" value="Unassembled WGS sequence"/>
</dbReference>
<evidence type="ECO:0000313" key="2">
    <source>
        <dbReference type="Proteomes" id="UP001273166"/>
    </source>
</evidence>
<dbReference type="GeneID" id="87881978"/>
<dbReference type="RefSeq" id="XP_062720416.1">
    <property type="nucleotide sequence ID" value="XM_062863149.1"/>
</dbReference>
<reference evidence="1" key="1">
    <citation type="journal article" date="2023" name="Mol. Phylogenet. Evol.">
        <title>Genome-scale phylogeny and comparative genomics of the fungal order Sordariales.</title>
        <authorList>
            <person name="Hensen N."/>
            <person name="Bonometti L."/>
            <person name="Westerberg I."/>
            <person name="Brannstrom I.O."/>
            <person name="Guillou S."/>
            <person name="Cros-Aarteil S."/>
            <person name="Calhoun S."/>
            <person name="Haridas S."/>
            <person name="Kuo A."/>
            <person name="Mondo S."/>
            <person name="Pangilinan J."/>
            <person name="Riley R."/>
            <person name="LaButti K."/>
            <person name="Andreopoulos B."/>
            <person name="Lipzen A."/>
            <person name="Chen C."/>
            <person name="Yan M."/>
            <person name="Daum C."/>
            <person name="Ng V."/>
            <person name="Clum A."/>
            <person name="Steindorff A."/>
            <person name="Ohm R.A."/>
            <person name="Martin F."/>
            <person name="Silar P."/>
            <person name="Natvig D.O."/>
            <person name="Lalanne C."/>
            <person name="Gautier V."/>
            <person name="Ament-Velasquez S.L."/>
            <person name="Kruys A."/>
            <person name="Hutchinson M.I."/>
            <person name="Powell A.J."/>
            <person name="Barry K."/>
            <person name="Miller A.N."/>
            <person name="Grigoriev I.V."/>
            <person name="Debuchy R."/>
            <person name="Gladieux P."/>
            <person name="Hiltunen Thoren M."/>
            <person name="Johannesson H."/>
        </authorList>
    </citation>
    <scope>NUCLEOTIDE SEQUENCE</scope>
    <source>
        <strain evidence="1">CBS 333.67</strain>
    </source>
</reference>
<reference evidence="1" key="2">
    <citation type="submission" date="2023-06" db="EMBL/GenBank/DDBJ databases">
        <authorList>
            <consortium name="Lawrence Berkeley National Laboratory"/>
            <person name="Mondo S.J."/>
            <person name="Hensen N."/>
            <person name="Bonometti L."/>
            <person name="Westerberg I."/>
            <person name="Brannstrom I.O."/>
            <person name="Guillou S."/>
            <person name="Cros-Aarteil S."/>
            <person name="Calhoun S."/>
            <person name="Haridas S."/>
            <person name="Kuo A."/>
            <person name="Pangilinan J."/>
            <person name="Riley R."/>
            <person name="Labutti K."/>
            <person name="Andreopoulos B."/>
            <person name="Lipzen A."/>
            <person name="Chen C."/>
            <person name="Yanf M."/>
            <person name="Daum C."/>
            <person name="Ng V."/>
            <person name="Clum A."/>
            <person name="Steindorff A."/>
            <person name="Ohm R."/>
            <person name="Martin F."/>
            <person name="Silar P."/>
            <person name="Natvig D."/>
            <person name="Lalanne C."/>
            <person name="Gautier V."/>
            <person name="Ament-Velasquez S.L."/>
            <person name="Kruys A."/>
            <person name="Hutchinson M.I."/>
            <person name="Powell A.J."/>
            <person name="Barry K."/>
            <person name="Miller A.N."/>
            <person name="Grigoriev I.V."/>
            <person name="Debuchy R."/>
            <person name="Gladieux P."/>
            <person name="Thoren M.H."/>
            <person name="Johannesson H."/>
        </authorList>
    </citation>
    <scope>NUCLEOTIDE SEQUENCE</scope>
    <source>
        <strain evidence="1">CBS 333.67</strain>
    </source>
</reference>
<sequence>MREALERDSHECQRMAAPQTGHADLLFSLSLCSLSHCLELFGPLLPLARPFSRFRVASSPTEPFDASCRLTFKGDIAGTSHSVPGSSRCDQNFQVAPSPLFRPKLGPQVPLPFCSPFALQSLPAHLSITTLSGALHAPKHPHTLPSGGTGQIVLLQPTRTRRLEHAAKLRSSSLILRRPELTNPWKLACPLLTDLTCTISRLPKRNKMSSSSALRLLSAL</sequence>
<comment type="caution">
    <text evidence="1">The sequence shown here is derived from an EMBL/GenBank/DDBJ whole genome shotgun (WGS) entry which is preliminary data.</text>
</comment>
<dbReference type="EMBL" id="JAUDZG010000005">
    <property type="protein sequence ID" value="KAK3304636.1"/>
    <property type="molecule type" value="Genomic_DNA"/>
</dbReference>
<evidence type="ECO:0000313" key="1">
    <source>
        <dbReference type="EMBL" id="KAK3304636.1"/>
    </source>
</evidence>
<organism evidence="1 2">
    <name type="scientific">Chaetomium strumarium</name>
    <dbReference type="NCBI Taxonomy" id="1170767"/>
    <lineage>
        <taxon>Eukaryota</taxon>
        <taxon>Fungi</taxon>
        <taxon>Dikarya</taxon>
        <taxon>Ascomycota</taxon>
        <taxon>Pezizomycotina</taxon>
        <taxon>Sordariomycetes</taxon>
        <taxon>Sordariomycetidae</taxon>
        <taxon>Sordariales</taxon>
        <taxon>Chaetomiaceae</taxon>
        <taxon>Chaetomium</taxon>
    </lineage>
</organism>
<protein>
    <submittedName>
        <fullName evidence="1">Uncharacterized protein</fullName>
    </submittedName>
</protein>
<keyword evidence="2" id="KW-1185">Reference proteome</keyword>
<gene>
    <name evidence="1" type="ORF">B0T15DRAFT_249194</name>
</gene>
<accession>A0AAJ0M0M8</accession>
<dbReference type="AlphaFoldDB" id="A0AAJ0M0M8"/>
<proteinExistence type="predicted"/>
<name>A0AAJ0M0M8_9PEZI</name>